<feature type="signal peptide" evidence="1">
    <location>
        <begin position="1"/>
        <end position="18"/>
    </location>
</feature>
<evidence type="ECO:0000313" key="2">
    <source>
        <dbReference type="EMBL" id="OHE97558.1"/>
    </source>
</evidence>
<dbReference type="PANTHER" id="PTHR42047">
    <property type="entry name" value="PROTEIN, PUTATIVE (AFU_ORTHOLOGUE AFUA_6G03560)-RELATED"/>
    <property type="match status" value="1"/>
</dbReference>
<dbReference type="RefSeq" id="XP_022474711.1">
    <property type="nucleotide sequence ID" value="XM_022618811.1"/>
</dbReference>
<dbReference type="GeneID" id="34560321"/>
<dbReference type="PANTHER" id="PTHR42047:SF1">
    <property type="entry name" value="PROTEIN, PUTATIVE (AFU_ORTHOLOGUE AFUA_6G03560)-RELATED"/>
    <property type="match status" value="1"/>
</dbReference>
<reference evidence="2 3" key="1">
    <citation type="submission" date="2016-09" db="EMBL/GenBank/DDBJ databases">
        <authorList>
            <person name="Capua I."/>
            <person name="De Benedictis P."/>
            <person name="Joannis T."/>
            <person name="Lombin L.H."/>
            <person name="Cattoli G."/>
        </authorList>
    </citation>
    <scope>NUCLEOTIDE SEQUENCE [LARGE SCALE GENOMIC DNA]</scope>
    <source>
        <strain evidence="2 3">IMI 309357</strain>
    </source>
</reference>
<comment type="caution">
    <text evidence="2">The sequence shown here is derived from an EMBL/GenBank/DDBJ whole genome shotgun (WGS) entry which is preliminary data.</text>
</comment>
<keyword evidence="1" id="KW-0732">Signal</keyword>
<dbReference type="STRING" id="1209926.A0A1G4B7Y1"/>
<proteinExistence type="predicted"/>
<gene>
    <name evidence="2" type="ORF">CORC01_07173</name>
</gene>
<keyword evidence="3" id="KW-1185">Reference proteome</keyword>
<evidence type="ECO:0000313" key="3">
    <source>
        <dbReference type="Proteomes" id="UP000176998"/>
    </source>
</evidence>
<sequence length="207" mass="23387">MFTKLVSLLATYTTLAAATSFQLRSYAPKEPKLHNFWVNAGEQRFWVNLSRPDTYCPDFSGASCPPGNTTVVDGRFSQLKTLMSKGQRVYLDPYGVISYTVGDDASAASMPEGSNFNCFRAVTIKAADSSQEIQILRFINLDDVSKADQSFFFACPQQGREHHFLRVRWTSQHNNRDWHLDWDSQCTPLEGLMLVESDVEIGAHQYV</sequence>
<accession>A0A1G4B7Y1</accession>
<evidence type="ECO:0000256" key="1">
    <source>
        <dbReference type="SAM" id="SignalP"/>
    </source>
</evidence>
<dbReference type="OrthoDB" id="5430620at2759"/>
<organism evidence="2 3">
    <name type="scientific">Colletotrichum orchidophilum</name>
    <dbReference type="NCBI Taxonomy" id="1209926"/>
    <lineage>
        <taxon>Eukaryota</taxon>
        <taxon>Fungi</taxon>
        <taxon>Dikarya</taxon>
        <taxon>Ascomycota</taxon>
        <taxon>Pezizomycotina</taxon>
        <taxon>Sordariomycetes</taxon>
        <taxon>Hypocreomycetidae</taxon>
        <taxon>Glomerellales</taxon>
        <taxon>Glomerellaceae</taxon>
        <taxon>Colletotrichum</taxon>
    </lineage>
</organism>
<feature type="chain" id="PRO_5009602586" evidence="1">
    <location>
        <begin position="19"/>
        <end position="207"/>
    </location>
</feature>
<dbReference type="InterPro" id="IPR052820">
    <property type="entry name" value="PhiA_domain"/>
</dbReference>
<name>A0A1G4B7Y1_9PEZI</name>
<dbReference type="AlphaFoldDB" id="A0A1G4B7Y1"/>
<dbReference type="Proteomes" id="UP000176998">
    <property type="component" value="Unassembled WGS sequence"/>
</dbReference>
<dbReference type="EMBL" id="MJBS01000056">
    <property type="protein sequence ID" value="OHE97558.1"/>
    <property type="molecule type" value="Genomic_DNA"/>
</dbReference>
<protein>
    <submittedName>
        <fullName evidence="2">Uncharacterized protein</fullName>
    </submittedName>
</protein>